<name>A0A0F9BZA9_9ZZZZ</name>
<dbReference type="InterPro" id="IPR011011">
    <property type="entry name" value="Znf_FYVE_PHD"/>
</dbReference>
<sequence length="150" mass="17338">MVKKEVVICDSCENKISIKSCGFCKKDVCEACSSYISFDIYNGRKNSYLDKMDVCQSCYNNIEKVNPDDFPEEFKKKIRKQMTEKLKKIVLVKAFDKEPEDIIKGGKIGTYMGVPVVKSKVAMKKMNQYMEVISKRLANETDKEIKKEYL</sequence>
<dbReference type="SUPFAM" id="SSF57903">
    <property type="entry name" value="FYVE/PHD zinc finger"/>
    <property type="match status" value="1"/>
</dbReference>
<proteinExistence type="predicted"/>
<organism evidence="1">
    <name type="scientific">marine sediment metagenome</name>
    <dbReference type="NCBI Taxonomy" id="412755"/>
    <lineage>
        <taxon>unclassified sequences</taxon>
        <taxon>metagenomes</taxon>
        <taxon>ecological metagenomes</taxon>
    </lineage>
</organism>
<comment type="caution">
    <text evidence="1">The sequence shown here is derived from an EMBL/GenBank/DDBJ whole genome shotgun (WGS) entry which is preliminary data.</text>
</comment>
<dbReference type="EMBL" id="LAZR01038536">
    <property type="protein sequence ID" value="KKL19297.1"/>
    <property type="molecule type" value="Genomic_DNA"/>
</dbReference>
<reference evidence="1" key="1">
    <citation type="journal article" date="2015" name="Nature">
        <title>Complex archaea that bridge the gap between prokaryotes and eukaryotes.</title>
        <authorList>
            <person name="Spang A."/>
            <person name="Saw J.H."/>
            <person name="Jorgensen S.L."/>
            <person name="Zaremba-Niedzwiedzka K."/>
            <person name="Martijn J."/>
            <person name="Lind A.E."/>
            <person name="van Eijk R."/>
            <person name="Schleper C."/>
            <person name="Guy L."/>
            <person name="Ettema T.J."/>
        </authorList>
    </citation>
    <scope>NUCLEOTIDE SEQUENCE</scope>
</reference>
<dbReference type="AlphaFoldDB" id="A0A0F9BZA9"/>
<protein>
    <submittedName>
        <fullName evidence="1">Uncharacterized protein</fullName>
    </submittedName>
</protein>
<evidence type="ECO:0000313" key="1">
    <source>
        <dbReference type="EMBL" id="KKL19297.1"/>
    </source>
</evidence>
<accession>A0A0F9BZA9</accession>
<gene>
    <name evidence="1" type="ORF">LCGC14_2466860</name>
</gene>